<comment type="similarity">
    <text evidence="2">Belongs to the SWEET sugar transporter family.</text>
</comment>
<feature type="transmembrane region" description="Helical" evidence="10">
    <location>
        <begin position="109"/>
        <end position="132"/>
    </location>
</feature>
<feature type="transmembrane region" description="Helical" evidence="10">
    <location>
        <begin position="138"/>
        <end position="159"/>
    </location>
</feature>
<dbReference type="GO" id="GO:0051119">
    <property type="term" value="F:sugar transmembrane transporter activity"/>
    <property type="evidence" value="ECO:0007669"/>
    <property type="project" value="InterPro"/>
</dbReference>
<keyword evidence="8 10" id="KW-1133">Transmembrane helix</keyword>
<evidence type="ECO:0000256" key="1">
    <source>
        <dbReference type="ARBA" id="ARBA00004651"/>
    </source>
</evidence>
<protein>
    <submittedName>
        <fullName evidence="11">Sugar efflux transporter for intercellular exchange, putative</fullName>
    </submittedName>
</protein>
<dbReference type="EMBL" id="LR877145">
    <property type="protein sequence ID" value="CAD2213062.1"/>
    <property type="molecule type" value="Genomic_DNA"/>
</dbReference>
<keyword evidence="9 10" id="KW-0472">Membrane</keyword>
<feature type="transmembrane region" description="Helical" evidence="10">
    <location>
        <begin position="198"/>
        <end position="219"/>
    </location>
</feature>
<evidence type="ECO:0000313" key="11">
    <source>
        <dbReference type="EMBL" id="CAD2213062.1"/>
    </source>
</evidence>
<evidence type="ECO:0000256" key="6">
    <source>
        <dbReference type="ARBA" id="ARBA00022692"/>
    </source>
</evidence>
<evidence type="ECO:0000256" key="8">
    <source>
        <dbReference type="ARBA" id="ARBA00022989"/>
    </source>
</evidence>
<gene>
    <name evidence="11" type="ORF">ADEAN_000049800</name>
</gene>
<evidence type="ECO:0000256" key="4">
    <source>
        <dbReference type="ARBA" id="ARBA00022475"/>
    </source>
</evidence>
<accession>A0A7G2C580</accession>
<keyword evidence="12" id="KW-1185">Reference proteome</keyword>
<keyword evidence="6 10" id="KW-0812">Transmembrane</keyword>
<evidence type="ECO:0000256" key="9">
    <source>
        <dbReference type="ARBA" id="ARBA00023136"/>
    </source>
</evidence>
<name>A0A7G2C580_9TRYP</name>
<dbReference type="AlphaFoldDB" id="A0A7G2C580"/>
<dbReference type="Proteomes" id="UP000515908">
    <property type="component" value="Chromosome 01"/>
</dbReference>
<feature type="transmembrane region" description="Helical" evidence="10">
    <location>
        <begin position="63"/>
        <end position="88"/>
    </location>
</feature>
<keyword evidence="5" id="KW-0762">Sugar transport</keyword>
<dbReference type="Pfam" id="PF03083">
    <property type="entry name" value="MtN3_slv"/>
    <property type="match status" value="2"/>
</dbReference>
<dbReference type="InterPro" id="IPR047664">
    <property type="entry name" value="SWEET"/>
</dbReference>
<sequence>MSVFLTVVSTVATVVSVFMLMSPILTMLQLSKNKSVGTVPIVFFCAQLANCSVWSMYGVLKGAFPVMICNFIGNCIATWCVLTYLTIIRVEEKSGHTPVATTYQASLKLSKFAVAFVVCFLVLLLVLVNFVSFTAASLLNGLAGGCCSVLMLSSPLGMAKDIIKNKNAEGLQPVTIALGTGNSIMWTLYGFLVSPIDPFIFVPNGLCTLACLFQFYLLFRYGRRPKEEVVVVDQSLATVPLDV</sequence>
<evidence type="ECO:0000256" key="10">
    <source>
        <dbReference type="SAM" id="Phobius"/>
    </source>
</evidence>
<dbReference type="OrthoDB" id="409725at2759"/>
<organism evidence="11 12">
    <name type="scientific">Angomonas deanei</name>
    <dbReference type="NCBI Taxonomy" id="59799"/>
    <lineage>
        <taxon>Eukaryota</taxon>
        <taxon>Discoba</taxon>
        <taxon>Euglenozoa</taxon>
        <taxon>Kinetoplastea</taxon>
        <taxon>Metakinetoplastina</taxon>
        <taxon>Trypanosomatida</taxon>
        <taxon>Trypanosomatidae</taxon>
        <taxon>Strigomonadinae</taxon>
        <taxon>Angomonas</taxon>
    </lineage>
</organism>
<dbReference type="VEuPathDB" id="TriTrypDB:ADEAN_000049800"/>
<evidence type="ECO:0000256" key="5">
    <source>
        <dbReference type="ARBA" id="ARBA00022597"/>
    </source>
</evidence>
<dbReference type="Gene3D" id="1.20.1280.290">
    <property type="match status" value="2"/>
</dbReference>
<evidence type="ECO:0000313" key="12">
    <source>
        <dbReference type="Proteomes" id="UP000515908"/>
    </source>
</evidence>
<evidence type="ECO:0000256" key="7">
    <source>
        <dbReference type="ARBA" id="ARBA00022737"/>
    </source>
</evidence>
<dbReference type="InterPro" id="IPR004316">
    <property type="entry name" value="SWEET_rpt"/>
</dbReference>
<evidence type="ECO:0000256" key="3">
    <source>
        <dbReference type="ARBA" id="ARBA00022448"/>
    </source>
</evidence>
<dbReference type="GO" id="GO:0005886">
    <property type="term" value="C:plasma membrane"/>
    <property type="evidence" value="ECO:0007669"/>
    <property type="project" value="UniProtKB-SubCell"/>
</dbReference>
<keyword evidence="3" id="KW-0813">Transport</keyword>
<evidence type="ECO:0000256" key="2">
    <source>
        <dbReference type="ARBA" id="ARBA00007809"/>
    </source>
</evidence>
<reference evidence="11 12" key="1">
    <citation type="submission" date="2020-08" db="EMBL/GenBank/DDBJ databases">
        <authorList>
            <person name="Newling K."/>
            <person name="Davey J."/>
            <person name="Forrester S."/>
        </authorList>
    </citation>
    <scope>NUCLEOTIDE SEQUENCE [LARGE SCALE GENOMIC DNA]</scope>
    <source>
        <strain evidence="12">Crithidia deanei Carvalho (ATCC PRA-265)</strain>
    </source>
</reference>
<keyword evidence="7" id="KW-0677">Repeat</keyword>
<keyword evidence="4" id="KW-1003">Cell membrane</keyword>
<proteinExistence type="inferred from homology"/>
<feature type="transmembrane region" description="Helical" evidence="10">
    <location>
        <begin position="37"/>
        <end position="57"/>
    </location>
</feature>
<comment type="subcellular location">
    <subcellularLocation>
        <location evidence="1">Cell membrane</location>
        <topology evidence="1">Multi-pass membrane protein</topology>
    </subcellularLocation>
</comment>
<dbReference type="PANTHER" id="PTHR10791:SF30">
    <property type="entry name" value="SUGAR TRANSPORTER SWEET1"/>
    <property type="match status" value="1"/>
</dbReference>
<dbReference type="PANTHER" id="PTHR10791">
    <property type="entry name" value="RAG1-ACTIVATING PROTEIN 1"/>
    <property type="match status" value="1"/>
</dbReference>
<feature type="transmembrane region" description="Helical" evidence="10">
    <location>
        <begin position="6"/>
        <end position="25"/>
    </location>
</feature>